<reference evidence="2 3" key="1">
    <citation type="submission" date="2018-07" db="EMBL/GenBank/DDBJ databases">
        <title>Lottiidibacillus patelloidae gen. nov., sp. nov., isolated from the intestinal tract of a marine limpet and the reclassification of B. taeanensis BH030017T, B. algicola KMM 3737T and B. hwajinpoensis SW-72T as genus Lottiidibacillus.</title>
        <authorList>
            <person name="Liu R."/>
            <person name="Huang Z."/>
        </authorList>
    </citation>
    <scope>NUCLEOTIDE SEQUENCE [LARGE SCALE GENOMIC DNA]</scope>
    <source>
        <strain evidence="2 3">BH030017</strain>
    </source>
</reference>
<accession>A0A366XY91</accession>
<dbReference type="AlphaFoldDB" id="A0A366XY91"/>
<dbReference type="OrthoDB" id="72213at2"/>
<evidence type="ECO:0000259" key="1">
    <source>
        <dbReference type="Pfam" id="PF13021"/>
    </source>
</evidence>
<evidence type="ECO:0000313" key="3">
    <source>
        <dbReference type="Proteomes" id="UP000253314"/>
    </source>
</evidence>
<gene>
    <name evidence="2" type="ORF">DS031_01125</name>
</gene>
<dbReference type="RefSeq" id="WP_113804086.1">
    <property type="nucleotide sequence ID" value="NZ_QOCW01000001.1"/>
</dbReference>
<dbReference type="Proteomes" id="UP000253314">
    <property type="component" value="Unassembled WGS sequence"/>
</dbReference>
<dbReference type="InterPro" id="IPR024976">
    <property type="entry name" value="DUF3885"/>
</dbReference>
<dbReference type="Pfam" id="PF13021">
    <property type="entry name" value="DUF3885"/>
    <property type="match status" value="1"/>
</dbReference>
<feature type="domain" description="DUF3885" evidence="1">
    <location>
        <begin position="8"/>
        <end position="192"/>
    </location>
</feature>
<proteinExistence type="predicted"/>
<keyword evidence="3" id="KW-1185">Reference proteome</keyword>
<protein>
    <recommendedName>
        <fullName evidence="1">DUF3885 domain-containing protein</fullName>
    </recommendedName>
</protein>
<organism evidence="2 3">
    <name type="scientific">Bacillus taeanensis</name>
    <dbReference type="NCBI Taxonomy" id="273032"/>
    <lineage>
        <taxon>Bacteria</taxon>
        <taxon>Bacillati</taxon>
        <taxon>Bacillota</taxon>
        <taxon>Bacilli</taxon>
        <taxon>Bacillales</taxon>
        <taxon>Bacillaceae</taxon>
        <taxon>Bacillus</taxon>
    </lineage>
</organism>
<sequence>MNNTELLTDYLKEEFPMLQEGLLHLNYSPHLLNIQIKDDEHSNTALQRADTIFKTLHTKADDIFVVVNFHLPVQMTKQELCTKVDWADIFKNQRCLNRLELIEKPYDHSETSNLKTFQYCVTCQVSSIRYQRLIEHIVNQNPTLQKDGYMECFFIHPTKHIIMHIWNPEKLTVSANQKRSLKKLEKNYNDWIAAGTTDELKTKQKIV</sequence>
<evidence type="ECO:0000313" key="2">
    <source>
        <dbReference type="EMBL" id="RBW71380.1"/>
    </source>
</evidence>
<name>A0A366XY91_9BACI</name>
<comment type="caution">
    <text evidence="2">The sequence shown here is derived from an EMBL/GenBank/DDBJ whole genome shotgun (WGS) entry which is preliminary data.</text>
</comment>
<dbReference type="EMBL" id="QOCW01000001">
    <property type="protein sequence ID" value="RBW71380.1"/>
    <property type="molecule type" value="Genomic_DNA"/>
</dbReference>